<gene>
    <name evidence="3" type="ORF">CYCCA115_LOCUS24078</name>
</gene>
<comment type="caution">
    <text evidence="3">The sequence shown here is derived from an EMBL/GenBank/DDBJ whole genome shotgun (WGS) entry which is preliminary data.</text>
</comment>
<dbReference type="InterPro" id="IPR013103">
    <property type="entry name" value="RVT_2"/>
</dbReference>
<dbReference type="AlphaFoldDB" id="A0AAD2GDZ7"/>
<feature type="compositionally biased region" description="Polar residues" evidence="1">
    <location>
        <begin position="1"/>
        <end position="11"/>
    </location>
</feature>
<feature type="domain" description="Reverse transcriptase Ty1/copia-type" evidence="2">
    <location>
        <begin position="134"/>
        <end position="349"/>
    </location>
</feature>
<protein>
    <recommendedName>
        <fullName evidence="2">Reverse transcriptase Ty1/copia-type domain-containing protein</fullName>
    </recommendedName>
</protein>
<sequence>MLTINVPPTSRRNPRRKTRYSHGNRNGERTDNGPVACAIYARENNLLGLPGWKRFRSKAKKEKKLLCLINQAKLRSFRAAPRYMYGFEIPKDYKDALRLDKLHGNTKWQDATKVEMDQLAEYKVFIDLGRGTPIPKGYQKIRVHLVYACKHDGRHKARLVADGHLTDVPLDSVYSGVVSIRGLKMMIFLAELNGLELWATDIGNAYLEAYTKEKVAIIAGPEFGPLQGHTLIVSRALYGLRLSGKMWHQRFSACLEEEGFFPCKAEPDIWMRPTTDGSSYEYVGVYVDDLAMAMKDPQAFVDKLIKVYKFKLKGTGPLEFHLGCDFYRDKHGVLCMHPKKYIDRMVDSYQRMFGQRPKTNVWSPLEKGDHPECDTSELLDSEGVTQYQSLVGQFQWAVSLGRLDVTTAVMTLSSFRSAPRIGHLNRAKRVCGYLVKFKEACIRFRTGLPDYSDVPEPVFDWANSVYGCPTEEIPRDAPPPLGLAVILTHYVDANLYHCLLTGRSVTGIIHMMNGTPIDFFSKKQSTVETATYGSEFVAARTCVEQIMDLRQTLRYLGVPVKGRSYMFGDNESVVNSSSRPEAKLHKRHVALSFHRVREAVASNMLSFIHIDGVLNPADILSKHWGHQQIWPLLRTLMFWSGDTADQEE</sequence>
<evidence type="ECO:0000259" key="2">
    <source>
        <dbReference type="Pfam" id="PF07727"/>
    </source>
</evidence>
<feature type="compositionally biased region" description="Basic residues" evidence="1">
    <location>
        <begin position="12"/>
        <end position="22"/>
    </location>
</feature>
<evidence type="ECO:0000313" key="4">
    <source>
        <dbReference type="Proteomes" id="UP001295423"/>
    </source>
</evidence>
<dbReference type="CDD" id="cd09272">
    <property type="entry name" value="RNase_HI_RT_Ty1"/>
    <property type="match status" value="1"/>
</dbReference>
<dbReference type="PANTHER" id="PTHR11439">
    <property type="entry name" value="GAG-POL-RELATED RETROTRANSPOSON"/>
    <property type="match status" value="1"/>
</dbReference>
<evidence type="ECO:0000256" key="1">
    <source>
        <dbReference type="SAM" id="MobiDB-lite"/>
    </source>
</evidence>
<feature type="region of interest" description="Disordered" evidence="1">
    <location>
        <begin position="1"/>
        <end position="32"/>
    </location>
</feature>
<dbReference type="EMBL" id="CAKOGP040002457">
    <property type="protein sequence ID" value="CAJ1970055.1"/>
    <property type="molecule type" value="Genomic_DNA"/>
</dbReference>
<accession>A0AAD2GDZ7</accession>
<proteinExistence type="predicted"/>
<dbReference type="Proteomes" id="UP001295423">
    <property type="component" value="Unassembled WGS sequence"/>
</dbReference>
<organism evidence="3 4">
    <name type="scientific">Cylindrotheca closterium</name>
    <dbReference type="NCBI Taxonomy" id="2856"/>
    <lineage>
        <taxon>Eukaryota</taxon>
        <taxon>Sar</taxon>
        <taxon>Stramenopiles</taxon>
        <taxon>Ochrophyta</taxon>
        <taxon>Bacillariophyta</taxon>
        <taxon>Bacillariophyceae</taxon>
        <taxon>Bacillariophycidae</taxon>
        <taxon>Bacillariales</taxon>
        <taxon>Bacillariaceae</taxon>
        <taxon>Cylindrotheca</taxon>
    </lineage>
</organism>
<reference evidence="3" key="1">
    <citation type="submission" date="2023-08" db="EMBL/GenBank/DDBJ databases">
        <authorList>
            <person name="Audoor S."/>
            <person name="Bilcke G."/>
        </authorList>
    </citation>
    <scope>NUCLEOTIDE SEQUENCE</scope>
</reference>
<dbReference type="PANTHER" id="PTHR11439:SF498">
    <property type="entry name" value="DNAK FAMILY PROTEIN"/>
    <property type="match status" value="1"/>
</dbReference>
<name>A0AAD2GDZ7_9STRA</name>
<keyword evidence="4" id="KW-1185">Reference proteome</keyword>
<dbReference type="Pfam" id="PF07727">
    <property type="entry name" value="RVT_2"/>
    <property type="match status" value="1"/>
</dbReference>
<evidence type="ECO:0000313" key="3">
    <source>
        <dbReference type="EMBL" id="CAJ1970055.1"/>
    </source>
</evidence>